<feature type="transmembrane region" description="Helical" evidence="1">
    <location>
        <begin position="39"/>
        <end position="59"/>
    </location>
</feature>
<dbReference type="GO" id="GO:0000155">
    <property type="term" value="F:phosphorelay sensor kinase activity"/>
    <property type="evidence" value="ECO:0007669"/>
    <property type="project" value="InterPro"/>
</dbReference>
<feature type="transmembrane region" description="Helical" evidence="1">
    <location>
        <begin position="79"/>
        <end position="98"/>
    </location>
</feature>
<organism evidence="3 4">
    <name type="scientific">Dyadobacter frigoris</name>
    <dbReference type="NCBI Taxonomy" id="2576211"/>
    <lineage>
        <taxon>Bacteria</taxon>
        <taxon>Pseudomonadati</taxon>
        <taxon>Bacteroidota</taxon>
        <taxon>Cytophagia</taxon>
        <taxon>Cytophagales</taxon>
        <taxon>Spirosomataceae</taxon>
        <taxon>Dyadobacter</taxon>
    </lineage>
</organism>
<feature type="domain" description="Signal transduction histidine kinase internal region" evidence="2">
    <location>
        <begin position="166"/>
        <end position="239"/>
    </location>
</feature>
<evidence type="ECO:0000313" key="3">
    <source>
        <dbReference type="EMBL" id="TKT92499.1"/>
    </source>
</evidence>
<sequence>MANQLPVKSLVKLNWIVSLMSSLVIFIFLISIIEDTRVATNSFFESLLFFAATSFSNLFLLKLFHKEKSSSDQHLPSRFYVLSFTISIIIGTLTRFLYTAATGLPWESEGFHELWDYAPSLVAVIALNTLILIVQRLVIIQHGRMQSEIENLQLKANASETKNLLLIQQIHPHFLFNSLTTIKSLYKIDEKQGESYLIHLANFLRVAISSQNTTTALIMDELKFCLDYLKMQEVRFGSALTYSIKIDEEVIDKQYLPYFSLQPLVENVLKHNDLTENRPIHIKIEQLGDYLRVSNNLQPRRYKEPSTGYGLSNLSERYQFIGSEDISITSDTLNFTVTIKILEK</sequence>
<gene>
    <name evidence="3" type="ORF">FDK13_11100</name>
</gene>
<dbReference type="InterPro" id="IPR010559">
    <property type="entry name" value="Sig_transdc_His_kin_internal"/>
</dbReference>
<keyword evidence="1" id="KW-0472">Membrane</keyword>
<name>A0A4U6D576_9BACT</name>
<dbReference type="GO" id="GO:0016020">
    <property type="term" value="C:membrane"/>
    <property type="evidence" value="ECO:0007669"/>
    <property type="project" value="InterPro"/>
</dbReference>
<dbReference type="EMBL" id="SZVO01000004">
    <property type="protein sequence ID" value="TKT92499.1"/>
    <property type="molecule type" value="Genomic_DNA"/>
</dbReference>
<dbReference type="AlphaFoldDB" id="A0A4U6D576"/>
<protein>
    <recommendedName>
        <fullName evidence="2">Signal transduction histidine kinase internal region domain-containing protein</fullName>
    </recommendedName>
</protein>
<dbReference type="InterPro" id="IPR036890">
    <property type="entry name" value="HATPase_C_sf"/>
</dbReference>
<dbReference type="OrthoDB" id="927174at2"/>
<comment type="caution">
    <text evidence="3">The sequence shown here is derived from an EMBL/GenBank/DDBJ whole genome shotgun (WGS) entry which is preliminary data.</text>
</comment>
<feature type="transmembrane region" description="Helical" evidence="1">
    <location>
        <begin position="118"/>
        <end position="139"/>
    </location>
</feature>
<evidence type="ECO:0000313" key="4">
    <source>
        <dbReference type="Proteomes" id="UP000304900"/>
    </source>
</evidence>
<keyword evidence="1" id="KW-1133">Transmembrane helix</keyword>
<keyword evidence="1" id="KW-0812">Transmembrane</keyword>
<accession>A0A4U6D576</accession>
<dbReference type="InterPro" id="IPR050640">
    <property type="entry name" value="Bact_2-comp_sensor_kinase"/>
</dbReference>
<feature type="transmembrane region" description="Helical" evidence="1">
    <location>
        <begin position="12"/>
        <end position="33"/>
    </location>
</feature>
<reference evidence="3 4" key="1">
    <citation type="submission" date="2019-05" db="EMBL/GenBank/DDBJ databases">
        <title>Dyadobacter AR-3-8 sp. nov., isolated from arctic soil.</title>
        <authorList>
            <person name="Chaudhary D.K."/>
        </authorList>
    </citation>
    <scope>NUCLEOTIDE SEQUENCE [LARGE SCALE GENOMIC DNA]</scope>
    <source>
        <strain evidence="3 4">AR-3-8</strain>
    </source>
</reference>
<dbReference type="PANTHER" id="PTHR34220">
    <property type="entry name" value="SENSOR HISTIDINE KINASE YPDA"/>
    <property type="match status" value="1"/>
</dbReference>
<evidence type="ECO:0000256" key="1">
    <source>
        <dbReference type="SAM" id="Phobius"/>
    </source>
</evidence>
<proteinExistence type="predicted"/>
<evidence type="ECO:0000259" key="2">
    <source>
        <dbReference type="Pfam" id="PF06580"/>
    </source>
</evidence>
<dbReference type="Pfam" id="PF06580">
    <property type="entry name" value="His_kinase"/>
    <property type="match status" value="1"/>
</dbReference>
<dbReference type="PANTHER" id="PTHR34220:SF7">
    <property type="entry name" value="SENSOR HISTIDINE KINASE YPDA"/>
    <property type="match status" value="1"/>
</dbReference>
<keyword evidence="4" id="KW-1185">Reference proteome</keyword>
<dbReference type="Gene3D" id="3.30.565.10">
    <property type="entry name" value="Histidine kinase-like ATPase, C-terminal domain"/>
    <property type="match status" value="1"/>
</dbReference>
<dbReference type="Proteomes" id="UP000304900">
    <property type="component" value="Unassembled WGS sequence"/>
</dbReference>